<gene>
    <name evidence="1" type="ORF">GCM10017567_75820</name>
</gene>
<dbReference type="RefSeq" id="WP_191316139.1">
    <property type="nucleotide sequence ID" value="NZ_BNAW01000054.1"/>
</dbReference>
<evidence type="ECO:0000313" key="1">
    <source>
        <dbReference type="EMBL" id="GHG42747.1"/>
    </source>
</evidence>
<organism evidence="1 2">
    <name type="scientific">Amycolatopsis bullii</name>
    <dbReference type="NCBI Taxonomy" id="941987"/>
    <lineage>
        <taxon>Bacteria</taxon>
        <taxon>Bacillati</taxon>
        <taxon>Actinomycetota</taxon>
        <taxon>Actinomycetes</taxon>
        <taxon>Pseudonocardiales</taxon>
        <taxon>Pseudonocardiaceae</taxon>
        <taxon>Amycolatopsis</taxon>
    </lineage>
</organism>
<comment type="caution">
    <text evidence="1">The sequence shown here is derived from an EMBL/GenBank/DDBJ whole genome shotgun (WGS) entry which is preliminary data.</text>
</comment>
<dbReference type="EMBL" id="BNAW01000054">
    <property type="protein sequence ID" value="GHG42747.1"/>
    <property type="molecule type" value="Genomic_DNA"/>
</dbReference>
<dbReference type="Proteomes" id="UP000649955">
    <property type="component" value="Unassembled WGS sequence"/>
</dbReference>
<name>A0ABQ3KQ81_9PSEU</name>
<keyword evidence="2" id="KW-1185">Reference proteome</keyword>
<evidence type="ECO:0000313" key="2">
    <source>
        <dbReference type="Proteomes" id="UP000649955"/>
    </source>
</evidence>
<sequence length="128" mass="14868">MLSKIDRVLDGSGIHLLATALDDDFGIIDTNLLVAAGQSTWLDTITLEKDKQDLLQSWEALRNASPDDPELRRACVDLTRRIRRFLRLEHRKLWRAAVTEQRLVHLVECIDKSLRPRLIERIRQQFGK</sequence>
<reference evidence="2" key="1">
    <citation type="journal article" date="2019" name="Int. J. Syst. Evol. Microbiol.">
        <title>The Global Catalogue of Microorganisms (GCM) 10K type strain sequencing project: providing services to taxonomists for standard genome sequencing and annotation.</title>
        <authorList>
            <consortium name="The Broad Institute Genomics Platform"/>
            <consortium name="The Broad Institute Genome Sequencing Center for Infectious Disease"/>
            <person name="Wu L."/>
            <person name="Ma J."/>
        </authorList>
    </citation>
    <scope>NUCLEOTIDE SEQUENCE [LARGE SCALE GENOMIC DNA]</scope>
    <source>
        <strain evidence="2">CGMCC 4.7680</strain>
    </source>
</reference>
<proteinExistence type="predicted"/>
<accession>A0ABQ3KQ81</accession>
<protein>
    <submittedName>
        <fullName evidence="1">Uncharacterized protein</fullName>
    </submittedName>
</protein>